<dbReference type="EMBL" id="JAECZC010000096">
    <property type="protein sequence ID" value="MBH8566444.1"/>
    <property type="molecule type" value="Genomic_DNA"/>
</dbReference>
<accession>A0A8J7I1A3</accession>
<reference evidence="1 2" key="1">
    <citation type="journal article" date="2021" name="Int. J. Syst. Evol. Microbiol.">
        <title>Amazonocrinis nigriterrae gen. nov., sp. nov., Atlanticothrix silvestris gen. nov., sp. nov. and Dendronalium phyllosphericum gen. nov., sp. nov., nostocacean cyanobacteria from Brazilian environments.</title>
        <authorList>
            <person name="Alvarenga D.O."/>
            <person name="Andreote A.P.D."/>
            <person name="Branco L.H.Z."/>
            <person name="Delbaje E."/>
            <person name="Cruz R.B."/>
            <person name="Varani A.M."/>
            <person name="Fiore M.F."/>
        </authorList>
    </citation>
    <scope>NUCLEOTIDE SEQUENCE [LARGE SCALE GENOMIC DNA]</scope>
    <source>
        <strain evidence="1 2">CENA67</strain>
    </source>
</reference>
<evidence type="ECO:0008006" key="3">
    <source>
        <dbReference type="Google" id="ProtNLM"/>
    </source>
</evidence>
<comment type="caution">
    <text evidence="1">The sequence shown here is derived from an EMBL/GenBank/DDBJ whole genome shotgun (WGS) entry which is preliminary data.</text>
</comment>
<name>A0A8J7I1A3_9NOST</name>
<evidence type="ECO:0000313" key="2">
    <source>
        <dbReference type="Proteomes" id="UP000632766"/>
    </source>
</evidence>
<organism evidence="1 2">
    <name type="scientific">Amazonocrinis nigriterrae CENA67</name>
    <dbReference type="NCBI Taxonomy" id="2794033"/>
    <lineage>
        <taxon>Bacteria</taxon>
        <taxon>Bacillati</taxon>
        <taxon>Cyanobacteriota</taxon>
        <taxon>Cyanophyceae</taxon>
        <taxon>Nostocales</taxon>
        <taxon>Nostocaceae</taxon>
        <taxon>Amazonocrinis</taxon>
        <taxon>Amazonocrinis nigriterrae</taxon>
    </lineage>
</organism>
<gene>
    <name evidence="1" type="ORF">I8748_30560</name>
</gene>
<dbReference type="AlphaFoldDB" id="A0A8J7I1A3"/>
<dbReference type="Proteomes" id="UP000632766">
    <property type="component" value="Unassembled WGS sequence"/>
</dbReference>
<protein>
    <recommendedName>
        <fullName evidence="3">DUF4351 domain-containing protein</fullName>
    </recommendedName>
</protein>
<evidence type="ECO:0000313" key="1">
    <source>
        <dbReference type="EMBL" id="MBH8566444.1"/>
    </source>
</evidence>
<sequence>MNLSQAYLEWREATLQEGQKDERRQVVENLLRVRFGSLDEELERIIEPLLQLPPQEYSRLLLELSREELLTRFGGG</sequence>
<proteinExistence type="predicted"/>
<keyword evidence="2" id="KW-1185">Reference proteome</keyword>
<dbReference type="RefSeq" id="WP_198128198.1">
    <property type="nucleotide sequence ID" value="NZ_JAECZC010000096.1"/>
</dbReference>